<sequence length="211" mass="23803">MDLHTMAILQAYQVDVLKEMDEGDGLTPEEVKELRRATDLALRATKHTSGLFGEAVNMVVDKFWTAKSQLAALRQFMPKRVRDSSILSSSLPKERSLHRKDSANRRSDRVHPPLSMVWGPCGRPLPRQQPHRRLELKRHVWFSPGAGRPHIGHTCCGPSRSASGRRALSFAVVHATLQGPVRHSITSMSSTLRHTASLFTFLSRMEYRLGY</sequence>
<comment type="caution">
    <text evidence="2">The sequence shown here is derived from an EMBL/GenBank/DDBJ whole genome shotgun (WGS) entry which is preliminary data.</text>
</comment>
<feature type="region of interest" description="Disordered" evidence="1">
    <location>
        <begin position="84"/>
        <end position="123"/>
    </location>
</feature>
<evidence type="ECO:0000313" key="3">
    <source>
        <dbReference type="Proteomes" id="UP000281406"/>
    </source>
</evidence>
<gene>
    <name evidence="2" type="ORF">DPX16_23861</name>
</gene>
<dbReference type="AlphaFoldDB" id="A0A3N0YJ56"/>
<dbReference type="OrthoDB" id="8948664at2759"/>
<keyword evidence="3" id="KW-1185">Reference proteome</keyword>
<proteinExistence type="predicted"/>
<evidence type="ECO:0000313" key="2">
    <source>
        <dbReference type="EMBL" id="ROL46272.1"/>
    </source>
</evidence>
<dbReference type="Proteomes" id="UP000281406">
    <property type="component" value="Unassembled WGS sequence"/>
</dbReference>
<organism evidence="2 3">
    <name type="scientific">Anabarilius grahami</name>
    <name type="common">Kanglang fish</name>
    <name type="synonym">Barilius grahami</name>
    <dbReference type="NCBI Taxonomy" id="495550"/>
    <lineage>
        <taxon>Eukaryota</taxon>
        <taxon>Metazoa</taxon>
        <taxon>Chordata</taxon>
        <taxon>Craniata</taxon>
        <taxon>Vertebrata</taxon>
        <taxon>Euteleostomi</taxon>
        <taxon>Actinopterygii</taxon>
        <taxon>Neopterygii</taxon>
        <taxon>Teleostei</taxon>
        <taxon>Ostariophysi</taxon>
        <taxon>Cypriniformes</taxon>
        <taxon>Xenocyprididae</taxon>
        <taxon>Xenocypridinae</taxon>
        <taxon>Xenocypridinae incertae sedis</taxon>
        <taxon>Anabarilius</taxon>
    </lineage>
</organism>
<dbReference type="EMBL" id="RJVU01039451">
    <property type="protein sequence ID" value="ROL46272.1"/>
    <property type="molecule type" value="Genomic_DNA"/>
</dbReference>
<protein>
    <submittedName>
        <fullName evidence="2">Uncharacterized protein</fullName>
    </submittedName>
</protein>
<accession>A0A3N0YJ56</accession>
<name>A0A3N0YJ56_ANAGA</name>
<feature type="compositionally biased region" description="Basic and acidic residues" evidence="1">
    <location>
        <begin position="92"/>
        <end position="111"/>
    </location>
</feature>
<evidence type="ECO:0000256" key="1">
    <source>
        <dbReference type="SAM" id="MobiDB-lite"/>
    </source>
</evidence>
<reference evidence="2 3" key="1">
    <citation type="submission" date="2018-10" db="EMBL/GenBank/DDBJ databases">
        <title>Genome assembly for a Yunnan-Guizhou Plateau 3E fish, Anabarilius grahami (Regan), and its evolutionary and genetic applications.</title>
        <authorList>
            <person name="Jiang W."/>
        </authorList>
    </citation>
    <scope>NUCLEOTIDE SEQUENCE [LARGE SCALE GENOMIC DNA]</scope>
    <source>
        <strain evidence="2">AG-KIZ</strain>
        <tissue evidence="2">Muscle</tissue>
    </source>
</reference>